<proteinExistence type="predicted"/>
<dbReference type="PANTHER" id="PTHR24121">
    <property type="entry name" value="NO MECHANORECEPTOR POTENTIAL C, ISOFORM D-RELATED"/>
    <property type="match status" value="1"/>
</dbReference>
<dbReference type="SUPFAM" id="SSF48403">
    <property type="entry name" value="Ankyrin repeat"/>
    <property type="match status" value="1"/>
</dbReference>
<sequence length="201" mass="21075">MTSNKGDKTLHTAAAANEIVPPATAEQGVRPEQAKHETGRECKPRVVMRPELLRAALHADCQRLRHRLDGTDGLLPAATTTTGGQQDDVVVLDVVRSSSPSTTAGRGAGTGTSSLLEGTTFQGDSALHVVATSGEDDNFLESATMIYGKAKNLLEATNNNGDTPLHCAARADSVKMVSHLLKLWRSTGGGQGAPEERKPAA</sequence>
<dbReference type="Gene3D" id="1.25.40.20">
    <property type="entry name" value="Ankyrin repeat-containing domain"/>
    <property type="match status" value="1"/>
</dbReference>
<reference evidence="3 4" key="1">
    <citation type="submission" date="2019-11" db="EMBL/GenBank/DDBJ databases">
        <title>Whole genome sequence of Oryza granulata.</title>
        <authorList>
            <person name="Li W."/>
        </authorList>
    </citation>
    <scope>NUCLEOTIDE SEQUENCE [LARGE SCALE GENOMIC DNA]</scope>
    <source>
        <strain evidence="4">cv. Menghai</strain>
        <tissue evidence="3">Leaf</tissue>
    </source>
</reference>
<feature type="repeat" description="ANK" evidence="1">
    <location>
        <begin position="160"/>
        <end position="182"/>
    </location>
</feature>
<comment type="caution">
    <text evidence="3">The sequence shown here is derived from an EMBL/GenBank/DDBJ whole genome shotgun (WGS) entry which is preliminary data.</text>
</comment>
<keyword evidence="4" id="KW-1185">Reference proteome</keyword>
<feature type="compositionally biased region" description="Basic and acidic residues" evidence="2">
    <location>
        <begin position="32"/>
        <end position="41"/>
    </location>
</feature>
<evidence type="ECO:0000313" key="3">
    <source>
        <dbReference type="EMBL" id="KAF0914168.1"/>
    </source>
</evidence>
<dbReference type="PROSITE" id="PS50088">
    <property type="entry name" value="ANK_REPEAT"/>
    <property type="match status" value="1"/>
</dbReference>
<dbReference type="PROSITE" id="PS50297">
    <property type="entry name" value="ANK_REP_REGION"/>
    <property type="match status" value="1"/>
</dbReference>
<feature type="compositionally biased region" description="Basic and acidic residues" evidence="2">
    <location>
        <begin position="1"/>
        <end position="10"/>
    </location>
</feature>
<dbReference type="EMBL" id="SPHZ02000006">
    <property type="protein sequence ID" value="KAF0914168.1"/>
    <property type="molecule type" value="Genomic_DNA"/>
</dbReference>
<keyword evidence="1" id="KW-0040">ANK repeat</keyword>
<dbReference type="OrthoDB" id="1111506at2759"/>
<organism evidence="3 4">
    <name type="scientific">Oryza meyeriana var. granulata</name>
    <dbReference type="NCBI Taxonomy" id="110450"/>
    <lineage>
        <taxon>Eukaryota</taxon>
        <taxon>Viridiplantae</taxon>
        <taxon>Streptophyta</taxon>
        <taxon>Embryophyta</taxon>
        <taxon>Tracheophyta</taxon>
        <taxon>Spermatophyta</taxon>
        <taxon>Magnoliopsida</taxon>
        <taxon>Liliopsida</taxon>
        <taxon>Poales</taxon>
        <taxon>Poaceae</taxon>
        <taxon>BOP clade</taxon>
        <taxon>Oryzoideae</taxon>
        <taxon>Oryzeae</taxon>
        <taxon>Oryzinae</taxon>
        <taxon>Oryza</taxon>
        <taxon>Oryza meyeriana</taxon>
    </lineage>
</organism>
<protein>
    <submittedName>
        <fullName evidence="3">Uncharacterized protein</fullName>
    </submittedName>
</protein>
<evidence type="ECO:0000313" key="4">
    <source>
        <dbReference type="Proteomes" id="UP000479710"/>
    </source>
</evidence>
<dbReference type="PANTHER" id="PTHR24121:SF21">
    <property type="entry name" value="ANKYRIN REPEAT FAMILY PROTEIN"/>
    <property type="match status" value="1"/>
</dbReference>
<dbReference type="InterPro" id="IPR002110">
    <property type="entry name" value="Ankyrin_rpt"/>
</dbReference>
<evidence type="ECO:0000256" key="2">
    <source>
        <dbReference type="SAM" id="MobiDB-lite"/>
    </source>
</evidence>
<evidence type="ECO:0000256" key="1">
    <source>
        <dbReference type="PROSITE-ProRule" id="PRU00023"/>
    </source>
</evidence>
<name>A0A6G1DNG6_9ORYZ</name>
<dbReference type="Proteomes" id="UP000479710">
    <property type="component" value="Unassembled WGS sequence"/>
</dbReference>
<feature type="region of interest" description="Disordered" evidence="2">
    <location>
        <begin position="1"/>
        <end position="41"/>
    </location>
</feature>
<dbReference type="Pfam" id="PF00023">
    <property type="entry name" value="Ank"/>
    <property type="match status" value="1"/>
</dbReference>
<dbReference type="AlphaFoldDB" id="A0A6G1DNG6"/>
<accession>A0A6G1DNG6</accession>
<gene>
    <name evidence="3" type="ORF">E2562_027586</name>
</gene>
<dbReference type="InterPro" id="IPR036770">
    <property type="entry name" value="Ankyrin_rpt-contain_sf"/>
</dbReference>